<dbReference type="Pfam" id="PF01266">
    <property type="entry name" value="DAO"/>
    <property type="match status" value="1"/>
</dbReference>
<organism evidence="3 4">
    <name type="scientific">Halodurantibacterium flavum</name>
    <dbReference type="NCBI Taxonomy" id="1382802"/>
    <lineage>
        <taxon>Bacteria</taxon>
        <taxon>Pseudomonadati</taxon>
        <taxon>Pseudomonadota</taxon>
        <taxon>Alphaproteobacteria</taxon>
        <taxon>Rhodobacterales</taxon>
        <taxon>Paracoccaceae</taxon>
        <taxon>Halodurantibacterium</taxon>
    </lineage>
</organism>
<dbReference type="PANTHER" id="PTHR13847:SF289">
    <property type="entry name" value="GLYCINE OXIDASE"/>
    <property type="match status" value="1"/>
</dbReference>
<sequence>MKPDVMVLGAGMVGVCTALHLQARGHDAVLIDRRDPGQETSFGNAGIIQREAVEPYAFPRTASAILRAALRIGPEVNYHLRALPGLAGPLLDYWRFSAPARYGAVASAHARLIEHCLRAHAPLIEAAGAGDLVRRDGFRFVFRTTGALDAAAAAAEGMARDHGLACTVQDGAALHRAEPALTRPLAGALHWHDPWTVRAPGELVARYADLFRQRGGTILRGDATSLARADGGWSVTTGEGRVTAGQAVIALGPWAADLTRSLGYRLPLFVKRGYHRHYHITGTGLDLPMLDAERGAVLAPMAQGLRISTGAEFALRDAPSTPVQSLRAAQAAAEIVDLGQPVEAEPWRGARPCTADMLPVVGPAPRDPGLWFNFGHAHQGFTLGPVTGQLLAEMIAGDRPFLDPAPYAATRFNGAR</sequence>
<gene>
    <name evidence="3" type="ORF">ACFSGJ_03565</name>
</gene>
<reference evidence="4" key="1">
    <citation type="journal article" date="2019" name="Int. J. Syst. Evol. Microbiol.">
        <title>The Global Catalogue of Microorganisms (GCM) 10K type strain sequencing project: providing services to taxonomists for standard genome sequencing and annotation.</title>
        <authorList>
            <consortium name="The Broad Institute Genomics Platform"/>
            <consortium name="The Broad Institute Genome Sequencing Center for Infectious Disease"/>
            <person name="Wu L."/>
            <person name="Ma J."/>
        </authorList>
    </citation>
    <scope>NUCLEOTIDE SEQUENCE [LARGE SCALE GENOMIC DNA]</scope>
    <source>
        <strain evidence="4">CGMCC 4.7242</strain>
    </source>
</reference>
<dbReference type="PANTHER" id="PTHR13847">
    <property type="entry name" value="SARCOSINE DEHYDROGENASE-RELATED"/>
    <property type="match status" value="1"/>
</dbReference>
<dbReference type="InterPro" id="IPR006076">
    <property type="entry name" value="FAD-dep_OxRdtase"/>
</dbReference>
<dbReference type="InterPro" id="IPR036188">
    <property type="entry name" value="FAD/NAD-bd_sf"/>
</dbReference>
<evidence type="ECO:0000256" key="1">
    <source>
        <dbReference type="ARBA" id="ARBA00023002"/>
    </source>
</evidence>
<dbReference type="EC" id="1.-.-.-" evidence="3"/>
<feature type="domain" description="FAD dependent oxidoreductase" evidence="2">
    <location>
        <begin position="4"/>
        <end position="394"/>
    </location>
</feature>
<evidence type="ECO:0000259" key="2">
    <source>
        <dbReference type="Pfam" id="PF01266"/>
    </source>
</evidence>
<proteinExistence type="predicted"/>
<dbReference type="EMBL" id="JBHUGH010000002">
    <property type="protein sequence ID" value="MFD1911290.1"/>
    <property type="molecule type" value="Genomic_DNA"/>
</dbReference>
<comment type="caution">
    <text evidence="3">The sequence shown here is derived from an EMBL/GenBank/DDBJ whole genome shotgun (WGS) entry which is preliminary data.</text>
</comment>
<dbReference type="Gene3D" id="3.30.9.10">
    <property type="entry name" value="D-Amino Acid Oxidase, subunit A, domain 2"/>
    <property type="match status" value="1"/>
</dbReference>
<keyword evidence="1 3" id="KW-0560">Oxidoreductase</keyword>
<name>A0ABW4S124_9RHOB</name>
<protein>
    <submittedName>
        <fullName evidence="3">NAD(P)/FAD-dependent oxidoreductase</fullName>
        <ecNumber evidence="3">1.-.-.-</ecNumber>
    </submittedName>
</protein>
<dbReference type="Gene3D" id="3.50.50.60">
    <property type="entry name" value="FAD/NAD(P)-binding domain"/>
    <property type="match status" value="2"/>
</dbReference>
<dbReference type="Proteomes" id="UP001597353">
    <property type="component" value="Unassembled WGS sequence"/>
</dbReference>
<accession>A0ABW4S124</accession>
<dbReference type="RefSeq" id="WP_390259555.1">
    <property type="nucleotide sequence ID" value="NZ_JBHUGH010000002.1"/>
</dbReference>
<keyword evidence="4" id="KW-1185">Reference proteome</keyword>
<dbReference type="SUPFAM" id="SSF51905">
    <property type="entry name" value="FAD/NAD(P)-binding domain"/>
    <property type="match status" value="1"/>
</dbReference>
<evidence type="ECO:0000313" key="3">
    <source>
        <dbReference type="EMBL" id="MFD1911290.1"/>
    </source>
</evidence>
<evidence type="ECO:0000313" key="4">
    <source>
        <dbReference type="Proteomes" id="UP001597353"/>
    </source>
</evidence>
<dbReference type="GO" id="GO:0016491">
    <property type="term" value="F:oxidoreductase activity"/>
    <property type="evidence" value="ECO:0007669"/>
    <property type="project" value="UniProtKB-KW"/>
</dbReference>